<accession>A0A8H7NZ34</accession>
<reference evidence="2" key="1">
    <citation type="submission" date="2020-11" db="EMBL/GenBank/DDBJ databases">
        <authorList>
            <person name="Koelle M."/>
            <person name="Horta M.A.C."/>
            <person name="Nowrousian M."/>
            <person name="Ohm R.A."/>
            <person name="Benz P."/>
            <person name="Pilgard A."/>
        </authorList>
    </citation>
    <scope>NUCLEOTIDE SEQUENCE</scope>
    <source>
        <strain evidence="2">FPRL280</strain>
    </source>
</reference>
<evidence type="ECO:0000313" key="3">
    <source>
        <dbReference type="Proteomes" id="UP000639403"/>
    </source>
</evidence>
<evidence type="ECO:0000256" key="1">
    <source>
        <dbReference type="SAM" id="Phobius"/>
    </source>
</evidence>
<keyword evidence="1" id="KW-0472">Membrane</keyword>
<gene>
    <name evidence="2" type="ORF">IEO21_06888</name>
</gene>
<dbReference type="Proteomes" id="UP000639403">
    <property type="component" value="Unassembled WGS sequence"/>
</dbReference>
<dbReference type="InterPro" id="IPR029058">
    <property type="entry name" value="AB_hydrolase_fold"/>
</dbReference>
<organism evidence="2 3">
    <name type="scientific">Rhodonia placenta</name>
    <dbReference type="NCBI Taxonomy" id="104341"/>
    <lineage>
        <taxon>Eukaryota</taxon>
        <taxon>Fungi</taxon>
        <taxon>Dikarya</taxon>
        <taxon>Basidiomycota</taxon>
        <taxon>Agaricomycotina</taxon>
        <taxon>Agaricomycetes</taxon>
        <taxon>Polyporales</taxon>
        <taxon>Adustoporiaceae</taxon>
        <taxon>Rhodonia</taxon>
    </lineage>
</organism>
<dbReference type="SUPFAM" id="SSF53474">
    <property type="entry name" value="alpha/beta-Hydrolases"/>
    <property type="match status" value="1"/>
</dbReference>
<proteinExistence type="predicted"/>
<comment type="caution">
    <text evidence="2">The sequence shown here is derived from an EMBL/GenBank/DDBJ whole genome shotgun (WGS) entry which is preliminary data.</text>
</comment>
<keyword evidence="1" id="KW-0812">Transmembrane</keyword>
<dbReference type="Gene3D" id="3.40.50.1820">
    <property type="entry name" value="alpha/beta hydrolase"/>
    <property type="match status" value="1"/>
</dbReference>
<dbReference type="AlphaFoldDB" id="A0A8H7NZ34"/>
<name>A0A8H7NZ34_9APHY</name>
<reference evidence="2" key="2">
    <citation type="journal article" name="Front. Microbiol.">
        <title>Degradative Capacity of Two Strains of Rhodonia placenta: From Phenotype to Genotype.</title>
        <authorList>
            <person name="Kolle M."/>
            <person name="Horta M.A.C."/>
            <person name="Nowrousian M."/>
            <person name="Ohm R.A."/>
            <person name="Benz J.P."/>
            <person name="Pilgard A."/>
        </authorList>
    </citation>
    <scope>NUCLEOTIDE SEQUENCE</scope>
    <source>
        <strain evidence="2">FPRL280</strain>
    </source>
</reference>
<evidence type="ECO:0000313" key="2">
    <source>
        <dbReference type="EMBL" id="KAF9810493.1"/>
    </source>
</evidence>
<keyword evidence="1" id="KW-1133">Transmembrane helix</keyword>
<protein>
    <submittedName>
        <fullName evidence="2">Uncharacterized protein</fullName>
    </submittedName>
</protein>
<feature type="transmembrane region" description="Helical" evidence="1">
    <location>
        <begin position="12"/>
        <end position="30"/>
    </location>
</feature>
<sequence>MLSLQPSPDPPSAWLAVVTVLGLPIALWSYKITHYRCEEISLQSEKRTMLYGLVLQNEDVNTSCREPDVVIVYLQGNASNPLARIPVFERLLSAKALGRLEPIKPKEKLNMAVIAVAPRSFWKSSSRTPTQRGLLADYAHVLSGMILENPFSSIPDMVRALYPQRWMPYRYLAPMAFDEWDAVAAMRSTKDRPDALLARLSANMLMLLSEKDEVVPMSMGAELYDASETDQKGSRDDGLSVKRRVVIRGALHENAWTERQWRDEMLGYLCSVHRTAQNALHTTR</sequence>
<dbReference type="EMBL" id="JADOXO010000171">
    <property type="protein sequence ID" value="KAF9810493.1"/>
    <property type="molecule type" value="Genomic_DNA"/>
</dbReference>